<proteinExistence type="predicted"/>
<evidence type="ECO:0000313" key="2">
    <source>
        <dbReference type="EMBL" id="GCC40548.1"/>
    </source>
</evidence>
<feature type="region of interest" description="Disordered" evidence="1">
    <location>
        <begin position="446"/>
        <end position="558"/>
    </location>
</feature>
<feature type="compositionally biased region" description="Basic and acidic residues" evidence="1">
    <location>
        <begin position="206"/>
        <end position="221"/>
    </location>
</feature>
<keyword evidence="3" id="KW-1185">Reference proteome</keyword>
<sequence length="590" mass="65565">LDLQVSRSRSRRLERRERGRHSEDPEDRKESTTGNSDDDSLDHWDRPVRREYPRHSRPRSRQPLVWSELEADAGWYEGDGCPDGGSERGAGGTGPDVSQRDQEQLGSSPFPERALGHVGEAFQTLKEDVPGARPMPHPKRTHGLQAAERAREGAGRKRERRSERVGEGSDSSRILPVSRPRAGPDLTRRGASDSESHSRRRKHNRIPGEIRSRARSADGHPARSGRSQEPLRHQAPGQGDTRTLAPPRDRLGHLVTGPGANHLNLPRDPIERPEREGRRQEANGHQPLAARDRKRQSRHPLVAGDQQTHPPLAVSQKHAPQPLVIGESPTHYPPRTKVKVKQVHFLLDADERVKPVHCPEASKAKQVQRPVDLKRMGAHWLIASKLQPPLAVEEKGKHAQIPLAVKERKRPLHSTLANRNHLQYRLGTKEADAIIDYVLDKREAKDLVSPKPLSQSPPAFRGNPSSETDRGDPVRVSTNNRQILSSPLVGDSREDPRAPAGLGAPRDPARNSSSGRCRVTPRPHPAGTHRRHGPSPRPAHGPELNSSSVQFEAGKLTRGRLVEVRDSILPDPNPDPDPDPIVYSEELLLV</sequence>
<feature type="compositionally biased region" description="Basic and acidic residues" evidence="1">
    <location>
        <begin position="148"/>
        <end position="167"/>
    </location>
</feature>
<feature type="compositionally biased region" description="Gly residues" evidence="1">
    <location>
        <begin position="81"/>
        <end position="94"/>
    </location>
</feature>
<name>A0A401TD22_CHIPU</name>
<feature type="compositionally biased region" description="Basic and acidic residues" evidence="1">
    <location>
        <begin position="14"/>
        <end position="31"/>
    </location>
</feature>
<feature type="compositionally biased region" description="Polar residues" evidence="1">
    <location>
        <begin position="476"/>
        <end position="485"/>
    </location>
</feature>
<protein>
    <submittedName>
        <fullName evidence="2">Uncharacterized protein</fullName>
    </submittedName>
</protein>
<feature type="non-terminal residue" evidence="2">
    <location>
        <position position="1"/>
    </location>
</feature>
<evidence type="ECO:0000256" key="1">
    <source>
        <dbReference type="SAM" id="MobiDB-lite"/>
    </source>
</evidence>
<accession>A0A401TD22</accession>
<feature type="compositionally biased region" description="Basic and acidic residues" evidence="1">
    <location>
        <begin position="186"/>
        <end position="197"/>
    </location>
</feature>
<feature type="compositionally biased region" description="Basic and acidic residues" evidence="1">
    <location>
        <begin position="41"/>
        <end position="54"/>
    </location>
</feature>
<dbReference type="OrthoDB" id="9994767at2759"/>
<gene>
    <name evidence="2" type="ORF">chiPu_0024935</name>
</gene>
<feature type="compositionally biased region" description="Basic and acidic residues" evidence="1">
    <location>
        <begin position="268"/>
        <end position="282"/>
    </location>
</feature>
<feature type="region of interest" description="Disordered" evidence="1">
    <location>
        <begin position="1"/>
        <end position="313"/>
    </location>
</feature>
<comment type="caution">
    <text evidence="2">The sequence shown here is derived from an EMBL/GenBank/DDBJ whole genome shotgun (WGS) entry which is preliminary data.</text>
</comment>
<evidence type="ECO:0000313" key="3">
    <source>
        <dbReference type="Proteomes" id="UP000287033"/>
    </source>
</evidence>
<dbReference type="Proteomes" id="UP000287033">
    <property type="component" value="Unassembled WGS sequence"/>
</dbReference>
<reference evidence="2 3" key="1">
    <citation type="journal article" date="2018" name="Nat. Ecol. Evol.">
        <title>Shark genomes provide insights into elasmobranch evolution and the origin of vertebrates.</title>
        <authorList>
            <person name="Hara Y"/>
            <person name="Yamaguchi K"/>
            <person name="Onimaru K"/>
            <person name="Kadota M"/>
            <person name="Koyanagi M"/>
            <person name="Keeley SD"/>
            <person name="Tatsumi K"/>
            <person name="Tanaka K"/>
            <person name="Motone F"/>
            <person name="Kageyama Y"/>
            <person name="Nozu R"/>
            <person name="Adachi N"/>
            <person name="Nishimura O"/>
            <person name="Nakagawa R"/>
            <person name="Tanegashima C"/>
            <person name="Kiyatake I"/>
            <person name="Matsumoto R"/>
            <person name="Murakumo K"/>
            <person name="Nishida K"/>
            <person name="Terakita A"/>
            <person name="Kuratani S"/>
            <person name="Sato K"/>
            <person name="Hyodo S Kuraku.S."/>
        </authorList>
    </citation>
    <scope>NUCLEOTIDE SEQUENCE [LARGE SCALE GENOMIC DNA]</scope>
</reference>
<dbReference type="AlphaFoldDB" id="A0A401TD22"/>
<dbReference type="EMBL" id="BEZZ01049110">
    <property type="protein sequence ID" value="GCC40548.1"/>
    <property type="molecule type" value="Genomic_DNA"/>
</dbReference>
<organism evidence="2 3">
    <name type="scientific">Chiloscyllium punctatum</name>
    <name type="common">Brownbanded bambooshark</name>
    <name type="synonym">Hemiscyllium punctatum</name>
    <dbReference type="NCBI Taxonomy" id="137246"/>
    <lineage>
        <taxon>Eukaryota</taxon>
        <taxon>Metazoa</taxon>
        <taxon>Chordata</taxon>
        <taxon>Craniata</taxon>
        <taxon>Vertebrata</taxon>
        <taxon>Chondrichthyes</taxon>
        <taxon>Elasmobranchii</taxon>
        <taxon>Galeomorphii</taxon>
        <taxon>Galeoidea</taxon>
        <taxon>Orectolobiformes</taxon>
        <taxon>Hemiscylliidae</taxon>
        <taxon>Chiloscyllium</taxon>
    </lineage>
</organism>